<dbReference type="AlphaFoldDB" id="A0A9Q8WCK3"/>
<feature type="region of interest" description="Disordered" evidence="1">
    <location>
        <begin position="898"/>
        <end position="935"/>
    </location>
</feature>
<accession>A0A9Q8WCK3</accession>
<protein>
    <submittedName>
        <fullName evidence="2">Uncharacterized protein</fullName>
    </submittedName>
</protein>
<feature type="compositionally biased region" description="Basic and acidic residues" evidence="1">
    <location>
        <begin position="717"/>
        <end position="739"/>
    </location>
</feature>
<keyword evidence="3" id="KW-1185">Reference proteome</keyword>
<evidence type="ECO:0000313" key="2">
    <source>
        <dbReference type="EMBL" id="UQC77675.1"/>
    </source>
</evidence>
<feature type="region of interest" description="Disordered" evidence="1">
    <location>
        <begin position="716"/>
        <end position="745"/>
    </location>
</feature>
<evidence type="ECO:0000256" key="1">
    <source>
        <dbReference type="SAM" id="MobiDB-lite"/>
    </source>
</evidence>
<reference evidence="2" key="1">
    <citation type="journal article" date="2021" name="Mol. Plant Microbe Interact.">
        <title>Complete Genome Sequence of the Plant-Pathogenic Fungus Colletotrichum lupini.</title>
        <authorList>
            <person name="Baroncelli R."/>
            <person name="Pensec F."/>
            <person name="Da Lio D."/>
            <person name="Boufleur T."/>
            <person name="Vicente I."/>
            <person name="Sarrocco S."/>
            <person name="Picot A."/>
            <person name="Baraldi E."/>
            <person name="Sukno S."/>
            <person name="Thon M."/>
            <person name="Le Floch G."/>
        </authorList>
    </citation>
    <scope>NUCLEOTIDE SEQUENCE</scope>
    <source>
        <strain evidence="2">IMI 504893</strain>
    </source>
</reference>
<evidence type="ECO:0000313" key="3">
    <source>
        <dbReference type="Proteomes" id="UP000830671"/>
    </source>
</evidence>
<feature type="compositionally biased region" description="Polar residues" evidence="1">
    <location>
        <begin position="455"/>
        <end position="471"/>
    </location>
</feature>
<dbReference type="Proteomes" id="UP000830671">
    <property type="component" value="Chromosome 2"/>
</dbReference>
<dbReference type="KEGG" id="clup:CLUP02_03145"/>
<sequence>MFSDDLRDQRHRSGGFIIAFLLSKRHRDEEAFDTCKVCSNEVHGNDVPSSNSQSKFRTVRVSSPTWKANAAFPTLNKIASFSLSFPFLSFPFLSSLLLVDHPTLFNASQRSDNEETHVEETKRRFFLCVFNLAVARFASSNLRDLAVVSAPESLKIIHGTRPEHSRRYISGTYRRPLILNRPRPPEVQSGHFGQEIKRETAHHGSPGLPFLIPSSLACSATVEAGNNKFAFAPHETRKQDIQATAGRSSSSSLLLHGGPPGCCRLVVPFPNPWSRLVLLATPDEYLDPGFGPPQVVLLLSAVAVLGEMCKATLSGSCCLGGLLITSPAYYTLETILRKPRAQLPPCPYYLACIDHRAIRPGPPSTLDQPAPATDTARRCSGGLGEVWTRAERSFAVVSIESQLHLILSWEPCLINPPPTSAPEQTKTPYPRPCVSPSIGLAACCSAQIPAEVETQDSGPSSRTANGTASSPRRTKKLAASLSCLILGQDPSVEGRLELRSRRSPATQGYEVPYLSTTFSIIYESLLICTDTLRIQLRVNRASVSRLGPVSQSISLALSPTPQWATPPAPRAASAFSHRQAKLHTRRLQLGCLRISGPDKRGQTTAASDTCFQVLYRPAVYFRRLFIPKCCSTCIDRSSTTASTIHSVLGTRSLGELLTIQRRSLCACLLYGLPYLGQARGNVKYLTLSLVPLQHQRLSLSCLWPAVGDQSQTAIPTRTHEQRTHQPRHLRIEARSDKDKNKNKKHTRDILHTPFVPTCIDVSNPGDFLYSVPRAINRSLTHSVIHLCLHRRYFSPRAQFSPYFVDRQVVSGYLLFSPAKVPRYLSPLNARINRPFKTSANEHLAFLSSRTSHHLETNALRSPTYAQSQKERIAPFGTLLCDLSSSPVQTFNICTSVERNREADSQQNQANRERSTRTQTHSTVDSSQDRSTRFGKFGAKSRLSSLGWIQ</sequence>
<feature type="compositionally biased region" description="Polar residues" evidence="1">
    <location>
        <begin position="916"/>
        <end position="925"/>
    </location>
</feature>
<proteinExistence type="predicted"/>
<feature type="region of interest" description="Disordered" evidence="1">
    <location>
        <begin position="453"/>
        <end position="473"/>
    </location>
</feature>
<gene>
    <name evidence="2" type="ORF">CLUP02_03145</name>
</gene>
<dbReference type="EMBL" id="CP019474">
    <property type="protein sequence ID" value="UQC77675.1"/>
    <property type="molecule type" value="Genomic_DNA"/>
</dbReference>
<dbReference type="RefSeq" id="XP_049139314.1">
    <property type="nucleotide sequence ID" value="XM_049282171.1"/>
</dbReference>
<dbReference type="GeneID" id="73337181"/>
<organism evidence="2 3">
    <name type="scientific">Colletotrichum lupini</name>
    <dbReference type="NCBI Taxonomy" id="145971"/>
    <lineage>
        <taxon>Eukaryota</taxon>
        <taxon>Fungi</taxon>
        <taxon>Dikarya</taxon>
        <taxon>Ascomycota</taxon>
        <taxon>Pezizomycotina</taxon>
        <taxon>Sordariomycetes</taxon>
        <taxon>Hypocreomycetidae</taxon>
        <taxon>Glomerellales</taxon>
        <taxon>Glomerellaceae</taxon>
        <taxon>Colletotrichum</taxon>
        <taxon>Colletotrichum acutatum species complex</taxon>
    </lineage>
</organism>
<name>A0A9Q8WCK3_9PEZI</name>